<accession>A0AAD6C428</accession>
<sequence length="113" mass="11862">MSDPRLVDMEPGGESTQYESIREFTQPPEKQTGQLGGGQPHTRSEMKTTFDSGENGGANGANGEEYAMAQKLGMGQGAEGLNKENRKSDNPVDAGAARTRREQGYGPGSGVGA</sequence>
<dbReference type="AlphaFoldDB" id="A0AAD6C428"/>
<dbReference type="GeneID" id="81602231"/>
<keyword evidence="3" id="KW-1185">Reference proteome</keyword>
<evidence type="ECO:0000256" key="1">
    <source>
        <dbReference type="SAM" id="MobiDB-lite"/>
    </source>
</evidence>
<dbReference type="RefSeq" id="XP_056764814.1">
    <property type="nucleotide sequence ID" value="XM_056911988.1"/>
</dbReference>
<dbReference type="Proteomes" id="UP001213681">
    <property type="component" value="Unassembled WGS sequence"/>
</dbReference>
<reference evidence="2" key="2">
    <citation type="journal article" date="2023" name="IMA Fungus">
        <title>Comparative genomic study of the Penicillium genus elucidates a diverse pangenome and 15 lateral gene transfer events.</title>
        <authorList>
            <person name="Petersen C."/>
            <person name="Sorensen T."/>
            <person name="Nielsen M.R."/>
            <person name="Sondergaard T.E."/>
            <person name="Sorensen J.L."/>
            <person name="Fitzpatrick D.A."/>
            <person name="Frisvad J.C."/>
            <person name="Nielsen K.L."/>
        </authorList>
    </citation>
    <scope>NUCLEOTIDE SEQUENCE</scope>
    <source>
        <strain evidence="2">IBT 16125</strain>
    </source>
</reference>
<feature type="region of interest" description="Disordered" evidence="1">
    <location>
        <begin position="1"/>
        <end position="113"/>
    </location>
</feature>
<dbReference type="EMBL" id="JAPVEA010000007">
    <property type="protein sequence ID" value="KAJ5444734.1"/>
    <property type="molecule type" value="Genomic_DNA"/>
</dbReference>
<comment type="caution">
    <text evidence="2">The sequence shown here is derived from an EMBL/GenBank/DDBJ whole genome shotgun (WGS) entry which is preliminary data.</text>
</comment>
<name>A0AAD6C428_9EURO</name>
<feature type="compositionally biased region" description="Basic and acidic residues" evidence="1">
    <location>
        <begin position="81"/>
        <end position="90"/>
    </location>
</feature>
<proteinExistence type="predicted"/>
<evidence type="ECO:0000313" key="2">
    <source>
        <dbReference type="EMBL" id="KAJ5444734.1"/>
    </source>
</evidence>
<reference evidence="2" key="1">
    <citation type="submission" date="2022-12" db="EMBL/GenBank/DDBJ databases">
        <authorList>
            <person name="Petersen C."/>
        </authorList>
    </citation>
    <scope>NUCLEOTIDE SEQUENCE</scope>
    <source>
        <strain evidence="2">IBT 16125</strain>
    </source>
</reference>
<organism evidence="2 3">
    <name type="scientific">Penicillium daleae</name>
    <dbReference type="NCBI Taxonomy" id="63821"/>
    <lineage>
        <taxon>Eukaryota</taxon>
        <taxon>Fungi</taxon>
        <taxon>Dikarya</taxon>
        <taxon>Ascomycota</taxon>
        <taxon>Pezizomycotina</taxon>
        <taxon>Eurotiomycetes</taxon>
        <taxon>Eurotiomycetidae</taxon>
        <taxon>Eurotiales</taxon>
        <taxon>Aspergillaceae</taxon>
        <taxon>Penicillium</taxon>
    </lineage>
</organism>
<protein>
    <submittedName>
        <fullName evidence="2">Uncharacterized protein</fullName>
    </submittedName>
</protein>
<evidence type="ECO:0000313" key="3">
    <source>
        <dbReference type="Proteomes" id="UP001213681"/>
    </source>
</evidence>
<gene>
    <name evidence="2" type="ORF">N7458_008606</name>
</gene>